<name>A0A0D0DMM5_9AGAM</name>
<dbReference type="InParanoid" id="A0A0D0DMM5"/>
<organism evidence="1 2">
    <name type="scientific">Paxillus rubicundulus Ve08.2h10</name>
    <dbReference type="NCBI Taxonomy" id="930991"/>
    <lineage>
        <taxon>Eukaryota</taxon>
        <taxon>Fungi</taxon>
        <taxon>Dikarya</taxon>
        <taxon>Basidiomycota</taxon>
        <taxon>Agaricomycotina</taxon>
        <taxon>Agaricomycetes</taxon>
        <taxon>Agaricomycetidae</taxon>
        <taxon>Boletales</taxon>
        <taxon>Paxilineae</taxon>
        <taxon>Paxillaceae</taxon>
        <taxon>Paxillus</taxon>
    </lineage>
</organism>
<dbReference type="AlphaFoldDB" id="A0A0D0DMM5"/>
<proteinExistence type="predicted"/>
<dbReference type="HOGENOM" id="CLU_3033052_0_0_1"/>
<protein>
    <submittedName>
        <fullName evidence="1">Uncharacterized protein</fullName>
    </submittedName>
</protein>
<reference evidence="2" key="2">
    <citation type="submission" date="2015-01" db="EMBL/GenBank/DDBJ databases">
        <title>Evolutionary Origins and Diversification of the Mycorrhizal Mutualists.</title>
        <authorList>
            <consortium name="DOE Joint Genome Institute"/>
            <consortium name="Mycorrhizal Genomics Consortium"/>
            <person name="Kohler A."/>
            <person name="Kuo A."/>
            <person name="Nagy L.G."/>
            <person name="Floudas D."/>
            <person name="Copeland A."/>
            <person name="Barry K.W."/>
            <person name="Cichocki N."/>
            <person name="Veneault-Fourrey C."/>
            <person name="LaButti K."/>
            <person name="Lindquist E.A."/>
            <person name="Lipzen A."/>
            <person name="Lundell T."/>
            <person name="Morin E."/>
            <person name="Murat C."/>
            <person name="Riley R."/>
            <person name="Ohm R."/>
            <person name="Sun H."/>
            <person name="Tunlid A."/>
            <person name="Henrissat B."/>
            <person name="Grigoriev I.V."/>
            <person name="Hibbett D.S."/>
            <person name="Martin F."/>
        </authorList>
    </citation>
    <scope>NUCLEOTIDE SEQUENCE [LARGE SCALE GENOMIC DNA]</scope>
    <source>
        <strain evidence="2">Ve08.2h10</strain>
    </source>
</reference>
<dbReference type="EMBL" id="KN825231">
    <property type="protein sequence ID" value="KIK92908.1"/>
    <property type="molecule type" value="Genomic_DNA"/>
</dbReference>
<keyword evidence="2" id="KW-1185">Reference proteome</keyword>
<evidence type="ECO:0000313" key="1">
    <source>
        <dbReference type="EMBL" id="KIK92908.1"/>
    </source>
</evidence>
<sequence length="55" mass="6281">MPKAWWLQSSRCIFSSPTTMFSQYCRLFRSGHDFLSHCMALSTTLPLPIADLADN</sequence>
<gene>
    <name evidence="1" type="ORF">PAXRUDRAFT_829525</name>
</gene>
<dbReference type="Proteomes" id="UP000054538">
    <property type="component" value="Unassembled WGS sequence"/>
</dbReference>
<accession>A0A0D0DMM5</accession>
<reference evidence="1 2" key="1">
    <citation type="submission" date="2014-04" db="EMBL/GenBank/DDBJ databases">
        <authorList>
            <consortium name="DOE Joint Genome Institute"/>
            <person name="Kuo A."/>
            <person name="Kohler A."/>
            <person name="Jargeat P."/>
            <person name="Nagy L.G."/>
            <person name="Floudas D."/>
            <person name="Copeland A."/>
            <person name="Barry K.W."/>
            <person name="Cichocki N."/>
            <person name="Veneault-Fourrey C."/>
            <person name="LaButti K."/>
            <person name="Lindquist E.A."/>
            <person name="Lipzen A."/>
            <person name="Lundell T."/>
            <person name="Morin E."/>
            <person name="Murat C."/>
            <person name="Sun H."/>
            <person name="Tunlid A."/>
            <person name="Henrissat B."/>
            <person name="Grigoriev I.V."/>
            <person name="Hibbett D.S."/>
            <person name="Martin F."/>
            <person name="Nordberg H.P."/>
            <person name="Cantor M.N."/>
            <person name="Hua S.X."/>
        </authorList>
    </citation>
    <scope>NUCLEOTIDE SEQUENCE [LARGE SCALE GENOMIC DNA]</scope>
    <source>
        <strain evidence="1 2">Ve08.2h10</strain>
    </source>
</reference>
<evidence type="ECO:0000313" key="2">
    <source>
        <dbReference type="Proteomes" id="UP000054538"/>
    </source>
</evidence>